<dbReference type="InterPro" id="IPR001098">
    <property type="entry name" value="DNA-dir_DNA_pol_A_palm_dom"/>
</dbReference>
<feature type="domain" description="5'-3' exonuclease" evidence="18">
    <location>
        <begin position="1"/>
        <end position="257"/>
    </location>
</feature>
<evidence type="ECO:0000313" key="21">
    <source>
        <dbReference type="Proteomes" id="UP000256650"/>
    </source>
</evidence>
<dbReference type="InterPro" id="IPR043502">
    <property type="entry name" value="DNA/RNA_pol_sf"/>
</dbReference>
<dbReference type="PANTHER" id="PTHR10133:SF27">
    <property type="entry name" value="DNA POLYMERASE NU"/>
    <property type="match status" value="1"/>
</dbReference>
<dbReference type="InterPro" id="IPR019760">
    <property type="entry name" value="DNA-dir_DNA_pol_A_CS"/>
</dbReference>
<dbReference type="FunFam" id="1.10.150.20:FF:000002">
    <property type="entry name" value="DNA polymerase I"/>
    <property type="match status" value="1"/>
</dbReference>
<dbReference type="InterPro" id="IPR029060">
    <property type="entry name" value="PIN-like_dom_sf"/>
</dbReference>
<evidence type="ECO:0000259" key="17">
    <source>
        <dbReference type="SMART" id="SM00474"/>
    </source>
</evidence>
<dbReference type="GO" id="GO:0006261">
    <property type="term" value="P:DNA-templated DNA replication"/>
    <property type="evidence" value="ECO:0007669"/>
    <property type="project" value="UniProtKB-UniRule"/>
</dbReference>
<keyword evidence="21" id="KW-1185">Reference proteome</keyword>
<dbReference type="SUPFAM" id="SSF56672">
    <property type="entry name" value="DNA/RNA polymerases"/>
    <property type="match status" value="1"/>
</dbReference>
<dbReference type="SUPFAM" id="SSF88723">
    <property type="entry name" value="PIN domain-like"/>
    <property type="match status" value="1"/>
</dbReference>
<sequence>MKTLTIIDTFGFLFRSYFALPPLKNHDGFPTGLLTGFAKLILQLYKDYPQDYLVFALDSKEENFRKSIDPLYKANRPEAPQDLQLQLKVAIEWVEQMGFRNISIAGYEADDVIASINKQANRLNVQVRIISHDKDLYQLINDNTFLFDPKKKKEIHIADCIDKYGVTPAQFIDFQSLVGDSSDNIPGVKGIGAKGAAGLLHNFHSLNGIYENIDKIASKRTQELLKIYKEDAYRSLELVRLREDLLEDFNLQDCQMPHQNPLLKITESLKVYEINSVLKKILSKDSAKKSLHLFENATKIRESQDFIPQTPAPTPFHFQAHLLNTDTKLQAFLPKITRDSVVSFDTETTNLDVFNAKIVGFSFSFDGTNAYYVPLAHNYLGVEEQVSQEVALEFIQALFNAKAIIGHNLKYDLEILRTNFGFSPKNPYNIKDSMLVAWLYQSDLPCNLDSLMLRYFKHEMIHYKDVVKKGENFSQISIEYACQYASEDAAACYQLYQKLTHLLPPNLLEVAESTEFPLITCLVNMELSGTKIDIEYFKELKSEMSAKLLNLSEEIFALAQKNFNLNSPQQLSIVLFEDLKLQSGKKTKSGLSTSQMVLNSLFDAHPIVPKILEYRELFKLFSTYIEPLIEHAKLNESHKIYTSFMQTGTSTGRLSSKNPNLQNIPVKTAQGRRIRQGFIAQENHLLLSLDYSQIELRLLAHFSQDKAMIEAFCHNADIHLETAKKIFGGAKAQEKRAVAKSINFGLIYGMGPKKLSETLKISYQEAKTYIQNYFESFPTVKDFLKAQEDFILENGYSLTLLGRMRKFDFRGIQEYQKAAFLREGINAIFQGSAADIIKMAMNAITQANLESKLLLQVHDELIFESPIACAESEAKKIASIMENITKLKIPLRCSISMAKHWGDLK</sequence>
<keyword evidence="10 16" id="KW-0269">Exonuclease</keyword>
<dbReference type="FunFam" id="1.10.150.20:FF:000003">
    <property type="entry name" value="DNA polymerase I"/>
    <property type="match status" value="1"/>
</dbReference>
<dbReference type="SUPFAM" id="SSF53098">
    <property type="entry name" value="Ribonuclease H-like"/>
    <property type="match status" value="1"/>
</dbReference>
<evidence type="ECO:0000259" key="19">
    <source>
        <dbReference type="SMART" id="SM00482"/>
    </source>
</evidence>
<evidence type="ECO:0000256" key="2">
    <source>
        <dbReference type="ARBA" id="ARBA00012417"/>
    </source>
</evidence>
<comment type="function">
    <text evidence="16">In addition to polymerase activity, this DNA polymerase exhibits 3'-5' and 5'-3' exonuclease activity.</text>
</comment>
<dbReference type="GeneID" id="82536192"/>
<evidence type="ECO:0000256" key="6">
    <source>
        <dbReference type="ARBA" id="ARBA00022705"/>
    </source>
</evidence>
<dbReference type="CDD" id="cd06139">
    <property type="entry name" value="DNA_polA_I_Ecoli_like_exo"/>
    <property type="match status" value="1"/>
</dbReference>
<dbReference type="InterPro" id="IPR002421">
    <property type="entry name" value="5-3_exonuclease"/>
</dbReference>
<name>A0A3D8IB43_9HELI</name>
<dbReference type="Proteomes" id="UP000256650">
    <property type="component" value="Unassembled WGS sequence"/>
</dbReference>
<keyword evidence="5 16" id="KW-0548">Nucleotidyltransferase</keyword>
<comment type="catalytic activity">
    <reaction evidence="14 16">
        <text>DNA(n) + a 2'-deoxyribonucleoside 5'-triphosphate = DNA(n+1) + diphosphate</text>
        <dbReference type="Rhea" id="RHEA:22508"/>
        <dbReference type="Rhea" id="RHEA-COMP:17339"/>
        <dbReference type="Rhea" id="RHEA-COMP:17340"/>
        <dbReference type="ChEBI" id="CHEBI:33019"/>
        <dbReference type="ChEBI" id="CHEBI:61560"/>
        <dbReference type="ChEBI" id="CHEBI:173112"/>
        <dbReference type="EC" id="2.7.7.7"/>
    </reaction>
</comment>
<dbReference type="EC" id="2.7.7.7" evidence="2 15"/>
<dbReference type="Pfam" id="PF01612">
    <property type="entry name" value="DNA_pol_A_exo1"/>
    <property type="match status" value="1"/>
</dbReference>
<dbReference type="PRINTS" id="PR00868">
    <property type="entry name" value="DNAPOLI"/>
</dbReference>
<dbReference type="PANTHER" id="PTHR10133">
    <property type="entry name" value="DNA POLYMERASE I"/>
    <property type="match status" value="1"/>
</dbReference>
<keyword evidence="7" id="KW-0540">Nuclease</keyword>
<evidence type="ECO:0000256" key="13">
    <source>
        <dbReference type="ARBA" id="ARBA00023204"/>
    </source>
</evidence>
<dbReference type="InterPro" id="IPR008918">
    <property type="entry name" value="HhH2"/>
</dbReference>
<keyword evidence="11 16" id="KW-0239">DNA-directed DNA polymerase</keyword>
<evidence type="ECO:0000256" key="11">
    <source>
        <dbReference type="ARBA" id="ARBA00022932"/>
    </source>
</evidence>
<evidence type="ECO:0000256" key="7">
    <source>
        <dbReference type="ARBA" id="ARBA00022722"/>
    </source>
</evidence>
<feature type="domain" description="DNA-directed DNA polymerase family A palm" evidence="19">
    <location>
        <begin position="671"/>
        <end position="869"/>
    </location>
</feature>
<dbReference type="EMBL" id="NXLS01000009">
    <property type="protein sequence ID" value="RDU61984.1"/>
    <property type="molecule type" value="Genomic_DNA"/>
</dbReference>
<dbReference type="InterPro" id="IPR012337">
    <property type="entry name" value="RNaseH-like_sf"/>
</dbReference>
<dbReference type="GO" id="GO:0008409">
    <property type="term" value="F:5'-3' exonuclease activity"/>
    <property type="evidence" value="ECO:0007669"/>
    <property type="project" value="UniProtKB-UniRule"/>
</dbReference>
<evidence type="ECO:0000256" key="3">
    <source>
        <dbReference type="ARBA" id="ARBA00020311"/>
    </source>
</evidence>
<keyword evidence="13 16" id="KW-0234">DNA repair</keyword>
<keyword evidence="12 16" id="KW-0238">DNA-binding</keyword>
<dbReference type="RefSeq" id="WP_115552045.1">
    <property type="nucleotide sequence ID" value="NZ_CAOOIB010000032.1"/>
</dbReference>
<dbReference type="GO" id="GO:0003677">
    <property type="term" value="F:DNA binding"/>
    <property type="evidence" value="ECO:0007669"/>
    <property type="project" value="UniProtKB-UniRule"/>
</dbReference>
<gene>
    <name evidence="16" type="primary">polA</name>
    <name evidence="20" type="ORF">CQA43_07840</name>
</gene>
<evidence type="ECO:0000256" key="5">
    <source>
        <dbReference type="ARBA" id="ARBA00022695"/>
    </source>
</evidence>
<dbReference type="InterPro" id="IPR020046">
    <property type="entry name" value="5-3_exonucl_a-hlix_arch_N"/>
</dbReference>
<dbReference type="Gene3D" id="3.30.70.370">
    <property type="match status" value="1"/>
</dbReference>
<dbReference type="GO" id="GO:0006302">
    <property type="term" value="P:double-strand break repair"/>
    <property type="evidence" value="ECO:0007669"/>
    <property type="project" value="TreeGrafter"/>
</dbReference>
<accession>A0A3D8IB43</accession>
<dbReference type="SMART" id="SM00482">
    <property type="entry name" value="POLAc"/>
    <property type="match status" value="1"/>
</dbReference>
<dbReference type="GO" id="GO:0008408">
    <property type="term" value="F:3'-5' exonuclease activity"/>
    <property type="evidence" value="ECO:0007669"/>
    <property type="project" value="UniProtKB-UniRule"/>
</dbReference>
<dbReference type="Gene3D" id="1.10.150.20">
    <property type="entry name" value="5' to 3' exonuclease, C-terminal subdomain"/>
    <property type="match status" value="2"/>
</dbReference>
<evidence type="ECO:0000259" key="18">
    <source>
        <dbReference type="SMART" id="SM00475"/>
    </source>
</evidence>
<dbReference type="CDD" id="cd08637">
    <property type="entry name" value="DNA_pol_A_pol_I_C"/>
    <property type="match status" value="1"/>
</dbReference>
<organism evidence="20 21">
    <name type="scientific">Helicobacter ganmani</name>
    <dbReference type="NCBI Taxonomy" id="60246"/>
    <lineage>
        <taxon>Bacteria</taxon>
        <taxon>Pseudomonadati</taxon>
        <taxon>Campylobacterota</taxon>
        <taxon>Epsilonproteobacteria</taxon>
        <taxon>Campylobacterales</taxon>
        <taxon>Helicobacteraceae</taxon>
        <taxon>Helicobacter</taxon>
    </lineage>
</organism>
<dbReference type="InterPro" id="IPR020045">
    <property type="entry name" value="DNA_polI_H3TH"/>
</dbReference>
<dbReference type="FunFam" id="1.20.1060.10:FF:000001">
    <property type="entry name" value="DNA polymerase I"/>
    <property type="match status" value="1"/>
</dbReference>
<dbReference type="PROSITE" id="PS00447">
    <property type="entry name" value="DNA_POLYMERASE_A"/>
    <property type="match status" value="1"/>
</dbReference>
<evidence type="ECO:0000256" key="14">
    <source>
        <dbReference type="ARBA" id="ARBA00049244"/>
    </source>
</evidence>
<comment type="caution">
    <text evidence="20">The sequence shown here is derived from an EMBL/GenBank/DDBJ whole genome shotgun (WGS) entry which is preliminary data.</text>
</comment>
<dbReference type="Pfam" id="PF00476">
    <property type="entry name" value="DNA_pol_A"/>
    <property type="match status" value="1"/>
</dbReference>
<dbReference type="SMART" id="SM00279">
    <property type="entry name" value="HhH2"/>
    <property type="match status" value="1"/>
</dbReference>
<dbReference type="SUPFAM" id="SSF47807">
    <property type="entry name" value="5' to 3' exonuclease, C-terminal subdomain"/>
    <property type="match status" value="1"/>
</dbReference>
<keyword evidence="9 16" id="KW-0378">Hydrolase</keyword>
<dbReference type="CDD" id="cd09859">
    <property type="entry name" value="PIN_53EXO"/>
    <property type="match status" value="1"/>
</dbReference>
<evidence type="ECO:0000256" key="1">
    <source>
        <dbReference type="ARBA" id="ARBA00007705"/>
    </source>
</evidence>
<evidence type="ECO:0000256" key="10">
    <source>
        <dbReference type="ARBA" id="ARBA00022839"/>
    </source>
</evidence>
<evidence type="ECO:0000256" key="8">
    <source>
        <dbReference type="ARBA" id="ARBA00022763"/>
    </source>
</evidence>
<dbReference type="OrthoDB" id="9806424at2"/>
<dbReference type="Pfam" id="PF01367">
    <property type="entry name" value="5_3_exonuc"/>
    <property type="match status" value="1"/>
</dbReference>
<dbReference type="SMART" id="SM00474">
    <property type="entry name" value="35EXOc"/>
    <property type="match status" value="1"/>
</dbReference>
<dbReference type="InterPro" id="IPR018320">
    <property type="entry name" value="DNA_polymerase_1"/>
</dbReference>
<dbReference type="Gene3D" id="1.20.1060.10">
    <property type="entry name" value="Taq DNA Polymerase, Chain T, domain 4"/>
    <property type="match status" value="1"/>
</dbReference>
<dbReference type="GO" id="GO:0003887">
    <property type="term" value="F:DNA-directed DNA polymerase activity"/>
    <property type="evidence" value="ECO:0007669"/>
    <property type="project" value="UniProtKB-UniRule"/>
</dbReference>
<dbReference type="NCBIfam" id="TIGR00593">
    <property type="entry name" value="pola"/>
    <property type="match status" value="1"/>
</dbReference>
<proteinExistence type="inferred from homology"/>
<keyword evidence="8 16" id="KW-0227">DNA damage</keyword>
<evidence type="ECO:0000313" key="20">
    <source>
        <dbReference type="EMBL" id="RDU61984.1"/>
    </source>
</evidence>
<dbReference type="InterPro" id="IPR036279">
    <property type="entry name" value="5-3_exonuclease_C_sf"/>
</dbReference>
<dbReference type="SMART" id="SM00475">
    <property type="entry name" value="53EXOc"/>
    <property type="match status" value="1"/>
</dbReference>
<dbReference type="AlphaFoldDB" id="A0A3D8IB43"/>
<protein>
    <recommendedName>
        <fullName evidence="3 15">DNA polymerase I</fullName>
        <ecNumber evidence="2 15">2.7.7.7</ecNumber>
    </recommendedName>
</protein>
<dbReference type="InterPro" id="IPR002298">
    <property type="entry name" value="DNA_polymerase_A"/>
</dbReference>
<dbReference type="Pfam" id="PF02739">
    <property type="entry name" value="5_3_exonuc_N"/>
    <property type="match status" value="1"/>
</dbReference>
<dbReference type="InterPro" id="IPR002562">
    <property type="entry name" value="3'-5'_exonuclease_dom"/>
</dbReference>
<dbReference type="InterPro" id="IPR036397">
    <property type="entry name" value="RNaseH_sf"/>
</dbReference>
<dbReference type="Gene3D" id="3.30.420.10">
    <property type="entry name" value="Ribonuclease H-like superfamily/Ribonuclease H"/>
    <property type="match status" value="1"/>
</dbReference>
<evidence type="ECO:0000256" key="4">
    <source>
        <dbReference type="ARBA" id="ARBA00022679"/>
    </source>
</evidence>
<evidence type="ECO:0000256" key="15">
    <source>
        <dbReference type="NCBIfam" id="TIGR00593"/>
    </source>
</evidence>
<evidence type="ECO:0000256" key="16">
    <source>
        <dbReference type="RuleBase" id="RU004460"/>
    </source>
</evidence>
<feature type="domain" description="3'-5' exonuclease" evidence="17">
    <location>
        <begin position="320"/>
        <end position="504"/>
    </location>
</feature>
<keyword evidence="6 16" id="KW-0235">DNA replication</keyword>
<reference evidence="20 21" key="1">
    <citation type="submission" date="2018-04" db="EMBL/GenBank/DDBJ databases">
        <title>Novel Campyloabacter and Helicobacter Species and Strains.</title>
        <authorList>
            <person name="Mannion A.J."/>
            <person name="Shen Z."/>
            <person name="Fox J.G."/>
        </authorList>
    </citation>
    <scope>NUCLEOTIDE SEQUENCE [LARGE SCALE GENOMIC DNA]</scope>
    <source>
        <strain evidence="20 21">MIT 99-5101</strain>
    </source>
</reference>
<keyword evidence="4 16" id="KW-0808">Transferase</keyword>
<dbReference type="Gene3D" id="3.40.50.1010">
    <property type="entry name" value="5'-nuclease"/>
    <property type="match status" value="1"/>
</dbReference>
<evidence type="ECO:0000256" key="9">
    <source>
        <dbReference type="ARBA" id="ARBA00022801"/>
    </source>
</evidence>
<comment type="similarity">
    <text evidence="1 16">Belongs to the DNA polymerase type-A family.</text>
</comment>
<dbReference type="CDD" id="cd09898">
    <property type="entry name" value="H3TH_53EXO"/>
    <property type="match status" value="1"/>
</dbReference>
<dbReference type="NCBIfam" id="NF004397">
    <property type="entry name" value="PRK05755.1"/>
    <property type="match status" value="1"/>
</dbReference>
<evidence type="ECO:0000256" key="12">
    <source>
        <dbReference type="ARBA" id="ARBA00023125"/>
    </source>
</evidence>